<dbReference type="KEGG" id="kse:Ksed_23930"/>
<dbReference type="RefSeq" id="WP_015780290.1">
    <property type="nucleotide sequence ID" value="NC_013169.1"/>
</dbReference>
<evidence type="ECO:0000313" key="3">
    <source>
        <dbReference type="Proteomes" id="UP000006666"/>
    </source>
</evidence>
<evidence type="ECO:0000256" key="1">
    <source>
        <dbReference type="SAM" id="MobiDB-lite"/>
    </source>
</evidence>
<dbReference type="HOGENOM" id="CLU_2395892_0_0_11"/>
<dbReference type="EMBL" id="CP001686">
    <property type="protein sequence ID" value="ACV07361.1"/>
    <property type="molecule type" value="Genomic_DNA"/>
</dbReference>
<sequence>MTRRPRRVVAPPTSDAADPTWEDSTPTLDEGGVPPARKRPASRTGVDGERGPERAGPSQSAAGAERSSPRVVSERPLGAEDRRWLEDRPPHWG</sequence>
<evidence type="ECO:0000313" key="2">
    <source>
        <dbReference type="EMBL" id="ACV07361.1"/>
    </source>
</evidence>
<dbReference type="STRING" id="478801.Ksed_23930"/>
<feature type="region of interest" description="Disordered" evidence="1">
    <location>
        <begin position="1"/>
        <end position="93"/>
    </location>
</feature>
<feature type="compositionally biased region" description="Basic and acidic residues" evidence="1">
    <location>
        <begin position="77"/>
        <end position="93"/>
    </location>
</feature>
<name>C7NFA8_KYTSD</name>
<dbReference type="AlphaFoldDB" id="C7NFA8"/>
<gene>
    <name evidence="2" type="ordered locus">Ksed_23930</name>
</gene>
<reference evidence="2 3" key="1">
    <citation type="journal article" date="2009" name="Stand. Genomic Sci.">
        <title>Complete genome sequence of Kytococcus sedentarius type strain (541).</title>
        <authorList>
            <person name="Sims D."/>
            <person name="Brettin T."/>
            <person name="Detter J.C."/>
            <person name="Han C."/>
            <person name="Lapidus A."/>
            <person name="Copeland A."/>
            <person name="Glavina Del Rio T."/>
            <person name="Nolan M."/>
            <person name="Chen F."/>
            <person name="Lucas S."/>
            <person name="Tice H."/>
            <person name="Cheng J.F."/>
            <person name="Bruce D."/>
            <person name="Goodwin L."/>
            <person name="Pitluck S."/>
            <person name="Ovchinnikova G."/>
            <person name="Pati A."/>
            <person name="Ivanova N."/>
            <person name="Mavrommatis K."/>
            <person name="Chen A."/>
            <person name="Palaniappan K."/>
            <person name="D'haeseleer P."/>
            <person name="Chain P."/>
            <person name="Bristow J."/>
            <person name="Eisen J.A."/>
            <person name="Markowitz V."/>
            <person name="Hugenholtz P."/>
            <person name="Schneider S."/>
            <person name="Goker M."/>
            <person name="Pukall R."/>
            <person name="Kyrpides N.C."/>
            <person name="Klenk H.P."/>
        </authorList>
    </citation>
    <scope>NUCLEOTIDE SEQUENCE [LARGE SCALE GENOMIC DNA]</scope>
    <source>
        <strain evidence="3">ATCC 14392 / DSM 20547 / JCM 11482 / CCUG 33030 / NBRC 15357 / NCTC 11040 / CCM 314 / 541</strain>
    </source>
</reference>
<dbReference type="Proteomes" id="UP000006666">
    <property type="component" value="Chromosome"/>
</dbReference>
<proteinExistence type="predicted"/>
<organism evidence="2 3">
    <name type="scientific">Kytococcus sedentarius (strain ATCC 14392 / DSM 20547 / JCM 11482 / CCUG 33030 / NBRC 15357 / NCTC 11040 / CCM 314 / 541)</name>
    <name type="common">Micrococcus sedentarius</name>
    <dbReference type="NCBI Taxonomy" id="478801"/>
    <lineage>
        <taxon>Bacteria</taxon>
        <taxon>Bacillati</taxon>
        <taxon>Actinomycetota</taxon>
        <taxon>Actinomycetes</taxon>
        <taxon>Micrococcales</taxon>
        <taxon>Kytococcaceae</taxon>
        <taxon>Kytococcus</taxon>
    </lineage>
</organism>
<protein>
    <submittedName>
        <fullName evidence="2">Uncharacterized protein</fullName>
    </submittedName>
</protein>
<accession>C7NFA8</accession>
<keyword evidence="3" id="KW-1185">Reference proteome</keyword>